<name>A0AAN6SFQ0_9PEZI</name>
<organism evidence="1 2">
    <name type="scientific">Pseudoneurospora amorphoporcata</name>
    <dbReference type="NCBI Taxonomy" id="241081"/>
    <lineage>
        <taxon>Eukaryota</taxon>
        <taxon>Fungi</taxon>
        <taxon>Dikarya</taxon>
        <taxon>Ascomycota</taxon>
        <taxon>Pezizomycotina</taxon>
        <taxon>Sordariomycetes</taxon>
        <taxon>Sordariomycetidae</taxon>
        <taxon>Sordariales</taxon>
        <taxon>Sordariaceae</taxon>
        <taxon>Pseudoneurospora</taxon>
    </lineage>
</organism>
<evidence type="ECO:0000313" key="2">
    <source>
        <dbReference type="Proteomes" id="UP001303222"/>
    </source>
</evidence>
<dbReference type="Proteomes" id="UP001303222">
    <property type="component" value="Unassembled WGS sequence"/>
</dbReference>
<sequence length="79" mass="8742">MSIGPRKDPKEIARTIEVEKDFLNSYLGGEALLAHCTIASNGKLLSITNALIDLGVNRNIFVSKTFANKLIEDLRIEQL</sequence>
<dbReference type="EMBL" id="MU859133">
    <property type="protein sequence ID" value="KAK3951995.1"/>
    <property type="molecule type" value="Genomic_DNA"/>
</dbReference>
<proteinExistence type="predicted"/>
<accession>A0AAN6SFQ0</accession>
<gene>
    <name evidence="1" type="ORF">QBC32DRAFT_213617</name>
</gene>
<protein>
    <submittedName>
        <fullName evidence="1">Uncharacterized protein</fullName>
    </submittedName>
</protein>
<evidence type="ECO:0000313" key="1">
    <source>
        <dbReference type="EMBL" id="KAK3951995.1"/>
    </source>
</evidence>
<keyword evidence="2" id="KW-1185">Reference proteome</keyword>
<reference evidence="1" key="1">
    <citation type="journal article" date="2023" name="Mol. Phylogenet. Evol.">
        <title>Genome-scale phylogeny and comparative genomics of the fungal order Sordariales.</title>
        <authorList>
            <person name="Hensen N."/>
            <person name="Bonometti L."/>
            <person name="Westerberg I."/>
            <person name="Brannstrom I.O."/>
            <person name="Guillou S."/>
            <person name="Cros-Aarteil S."/>
            <person name="Calhoun S."/>
            <person name="Haridas S."/>
            <person name="Kuo A."/>
            <person name="Mondo S."/>
            <person name="Pangilinan J."/>
            <person name="Riley R."/>
            <person name="LaButti K."/>
            <person name="Andreopoulos B."/>
            <person name="Lipzen A."/>
            <person name="Chen C."/>
            <person name="Yan M."/>
            <person name="Daum C."/>
            <person name="Ng V."/>
            <person name="Clum A."/>
            <person name="Steindorff A."/>
            <person name="Ohm R.A."/>
            <person name="Martin F."/>
            <person name="Silar P."/>
            <person name="Natvig D.O."/>
            <person name="Lalanne C."/>
            <person name="Gautier V."/>
            <person name="Ament-Velasquez S.L."/>
            <person name="Kruys A."/>
            <person name="Hutchinson M.I."/>
            <person name="Powell A.J."/>
            <person name="Barry K."/>
            <person name="Miller A.N."/>
            <person name="Grigoriev I.V."/>
            <person name="Debuchy R."/>
            <person name="Gladieux P."/>
            <person name="Hiltunen Thoren M."/>
            <person name="Johannesson H."/>
        </authorList>
    </citation>
    <scope>NUCLEOTIDE SEQUENCE</scope>
    <source>
        <strain evidence="1">CBS 626.80</strain>
    </source>
</reference>
<dbReference type="AlphaFoldDB" id="A0AAN6SFQ0"/>
<comment type="caution">
    <text evidence="1">The sequence shown here is derived from an EMBL/GenBank/DDBJ whole genome shotgun (WGS) entry which is preliminary data.</text>
</comment>
<reference evidence="1" key="2">
    <citation type="submission" date="2023-06" db="EMBL/GenBank/DDBJ databases">
        <authorList>
            <consortium name="Lawrence Berkeley National Laboratory"/>
            <person name="Mondo S.J."/>
            <person name="Hensen N."/>
            <person name="Bonometti L."/>
            <person name="Westerberg I."/>
            <person name="Brannstrom I.O."/>
            <person name="Guillou S."/>
            <person name="Cros-Aarteil S."/>
            <person name="Calhoun S."/>
            <person name="Haridas S."/>
            <person name="Kuo A."/>
            <person name="Pangilinan J."/>
            <person name="Riley R."/>
            <person name="Labutti K."/>
            <person name="Andreopoulos B."/>
            <person name="Lipzen A."/>
            <person name="Chen C."/>
            <person name="Yanf M."/>
            <person name="Daum C."/>
            <person name="Ng V."/>
            <person name="Clum A."/>
            <person name="Steindorff A."/>
            <person name="Ohm R."/>
            <person name="Martin F."/>
            <person name="Silar P."/>
            <person name="Natvig D."/>
            <person name="Lalanne C."/>
            <person name="Gautier V."/>
            <person name="Ament-Velasquez S.L."/>
            <person name="Kruys A."/>
            <person name="Hutchinson M.I."/>
            <person name="Powell A.J."/>
            <person name="Barry K."/>
            <person name="Miller A.N."/>
            <person name="Grigoriev I.V."/>
            <person name="Debuchy R."/>
            <person name="Gladieux P."/>
            <person name="Thoren M.H."/>
            <person name="Johannesson H."/>
        </authorList>
    </citation>
    <scope>NUCLEOTIDE SEQUENCE</scope>
    <source>
        <strain evidence="1">CBS 626.80</strain>
    </source>
</reference>